<proteinExistence type="evidence at transcript level"/>
<feature type="region of interest" description="Disordered" evidence="1">
    <location>
        <begin position="124"/>
        <end position="177"/>
    </location>
</feature>
<organism evidence="2">
    <name type="scientific">Zea mays</name>
    <name type="common">Maize</name>
    <dbReference type="NCBI Taxonomy" id="4577"/>
    <lineage>
        <taxon>Eukaryota</taxon>
        <taxon>Viridiplantae</taxon>
        <taxon>Streptophyta</taxon>
        <taxon>Embryophyta</taxon>
        <taxon>Tracheophyta</taxon>
        <taxon>Spermatophyta</taxon>
        <taxon>Magnoliopsida</taxon>
        <taxon>Liliopsida</taxon>
        <taxon>Poales</taxon>
        <taxon>Poaceae</taxon>
        <taxon>PACMAD clade</taxon>
        <taxon>Panicoideae</taxon>
        <taxon>Andropogonodae</taxon>
        <taxon>Andropogoneae</taxon>
        <taxon>Tripsacinae</taxon>
        <taxon>Zea</taxon>
    </lineage>
</organism>
<feature type="region of interest" description="Disordered" evidence="1">
    <location>
        <begin position="51"/>
        <end position="111"/>
    </location>
</feature>
<feature type="compositionally biased region" description="Low complexity" evidence="1">
    <location>
        <begin position="65"/>
        <end position="81"/>
    </location>
</feature>
<dbReference type="AlphaFoldDB" id="C0P8D0"/>
<evidence type="ECO:0000313" key="2">
    <source>
        <dbReference type="EMBL" id="ACN29246.1"/>
    </source>
</evidence>
<protein>
    <submittedName>
        <fullName evidence="2">Uncharacterized protein</fullName>
    </submittedName>
</protein>
<feature type="compositionally biased region" description="Polar residues" evidence="1">
    <location>
        <begin position="168"/>
        <end position="177"/>
    </location>
</feature>
<reference evidence="2" key="2">
    <citation type="submission" date="2012-06" db="EMBL/GenBank/DDBJ databases">
        <authorList>
            <person name="Yu Y."/>
            <person name="Currie J."/>
            <person name="Lomeli R."/>
            <person name="Angelova A."/>
            <person name="Collura K."/>
            <person name="Wissotski M."/>
            <person name="Campos D."/>
            <person name="Kudrna D."/>
            <person name="Golser W."/>
            <person name="Ashely E."/>
            <person name="Descour A."/>
            <person name="Fernandes J."/>
            <person name="Soderlund C."/>
            <person name="Walbot V."/>
        </authorList>
    </citation>
    <scope>NUCLEOTIDE SEQUENCE</scope>
    <source>
        <strain evidence="2">B73</strain>
    </source>
</reference>
<reference evidence="2" key="1">
    <citation type="journal article" date="2009" name="PLoS Genet.">
        <title>Sequencing, mapping, and analysis of 27,455 maize full-length cDNAs.</title>
        <authorList>
            <person name="Soderlund C."/>
            <person name="Descour A."/>
            <person name="Kudrna D."/>
            <person name="Bomhoff M."/>
            <person name="Boyd L."/>
            <person name="Currie J."/>
            <person name="Angelova A."/>
            <person name="Collura K."/>
            <person name="Wissotski M."/>
            <person name="Ashley E."/>
            <person name="Morrow D."/>
            <person name="Fernandes J."/>
            <person name="Walbot V."/>
            <person name="Yu Y."/>
        </authorList>
    </citation>
    <scope>NUCLEOTIDE SEQUENCE</scope>
    <source>
        <strain evidence="2">B73</strain>
    </source>
</reference>
<feature type="compositionally biased region" description="Low complexity" evidence="1">
    <location>
        <begin position="92"/>
        <end position="111"/>
    </location>
</feature>
<dbReference type="EMBL" id="BT064549">
    <property type="protein sequence ID" value="ACN29246.1"/>
    <property type="molecule type" value="mRNA"/>
</dbReference>
<sequence>MLPASCRIWNLQNMKMVRATPTKTSTTTISPSDSDFHEASSIRHLLPPSIAAAPTSAYTRRRSRTATAATGPSGAGAASSRTPHEAHPSLLTTRRSPAAPPTATAPSVRTATAVGVRAQDTVLVAPSSMSTRRTLPELGWPTSRKPRLTCAVSEARGTEPSAGADASVASSPSTDSL</sequence>
<accession>C0P8D0</accession>
<name>C0P8D0_MAIZE</name>
<evidence type="ECO:0000256" key="1">
    <source>
        <dbReference type="SAM" id="MobiDB-lite"/>
    </source>
</evidence>